<dbReference type="AlphaFoldDB" id="A0A7S1WXS0"/>
<sequence length="306" mass="33903">MFVRSSLAAAAYAVACSGQPTAASGIDDQNSLLQRFAEEPQRPRDYQLPFEVKYAPWHLKPLGKKLLDKVTGVTKNVTDRAWKVQQIAGDKIVKSRRNIRDAVYNRTTEAGQHLSHVGKRKMKDITPLWRKDRNGTDYGILDGIIEKTRSSVNSKVAKIAAKTLVKTQDLQNRVNDEVIQKVPQSVMDMFVPPAGKADGSAAGSFNPLAPLGGAFQPQSDEFALPKGKKLTEMEEAAMVNKFRQAEQAKQKVADQATAQQQGAEAKTQKGKAKREQDRLAYQKRLKEKKDLEDATPNSNAWSEGIE</sequence>
<dbReference type="EMBL" id="HBGE01116301">
    <property type="protein sequence ID" value="CAD9192599.1"/>
    <property type="molecule type" value="Transcribed_RNA"/>
</dbReference>
<organism evidence="2">
    <name type="scientific">Alexandrium catenella</name>
    <name type="common">Red tide dinoflagellate</name>
    <name type="synonym">Gonyaulax catenella</name>
    <dbReference type="NCBI Taxonomy" id="2925"/>
    <lineage>
        <taxon>Eukaryota</taxon>
        <taxon>Sar</taxon>
        <taxon>Alveolata</taxon>
        <taxon>Dinophyceae</taxon>
        <taxon>Gonyaulacales</taxon>
        <taxon>Pyrocystaceae</taxon>
        <taxon>Alexandrium</taxon>
    </lineage>
</organism>
<feature type="region of interest" description="Disordered" evidence="1">
    <location>
        <begin position="244"/>
        <end position="306"/>
    </location>
</feature>
<accession>A0A7S1WXS0</accession>
<feature type="compositionally biased region" description="Polar residues" evidence="1">
    <location>
        <begin position="295"/>
        <end position="306"/>
    </location>
</feature>
<evidence type="ECO:0000313" key="2">
    <source>
        <dbReference type="EMBL" id="CAD9192599.1"/>
    </source>
</evidence>
<reference evidence="2" key="1">
    <citation type="submission" date="2021-01" db="EMBL/GenBank/DDBJ databases">
        <authorList>
            <person name="Corre E."/>
            <person name="Pelletier E."/>
            <person name="Niang G."/>
            <person name="Scheremetjew M."/>
            <person name="Finn R."/>
            <person name="Kale V."/>
            <person name="Holt S."/>
            <person name="Cochrane G."/>
            <person name="Meng A."/>
            <person name="Brown T."/>
            <person name="Cohen L."/>
        </authorList>
    </citation>
    <scope>NUCLEOTIDE SEQUENCE</scope>
    <source>
        <strain evidence="2">OF101</strain>
    </source>
</reference>
<gene>
    <name evidence="2" type="ORF">ACAT0790_LOCUS69374</name>
</gene>
<name>A0A7S1WXS0_ALECA</name>
<protein>
    <submittedName>
        <fullName evidence="2">Uncharacterized protein</fullName>
    </submittedName>
</protein>
<evidence type="ECO:0000256" key="1">
    <source>
        <dbReference type="SAM" id="MobiDB-lite"/>
    </source>
</evidence>
<proteinExistence type="predicted"/>